<evidence type="ECO:0000313" key="2">
    <source>
        <dbReference type="EMBL" id="GJS58421.1"/>
    </source>
</evidence>
<feature type="domain" description="Pyruvate kinase C-terminal" evidence="1">
    <location>
        <begin position="11"/>
        <end position="81"/>
    </location>
</feature>
<keyword evidence="2" id="KW-0670">Pyruvate</keyword>
<dbReference type="InterPro" id="IPR015795">
    <property type="entry name" value="Pyrv_Knase_C"/>
</dbReference>
<dbReference type="InterPro" id="IPR036918">
    <property type="entry name" value="Pyrv_Knase_C_sf"/>
</dbReference>
<sequence length="91" mass="10315">MPRRNARGILLVRAAIKVKASVIICFTSSGRAARLIAKYRPTIPSVVIPRLKTNQLKWSFSGAFEARQSLIVRGFFLMLVDPRHPYRYSLA</sequence>
<proteinExistence type="predicted"/>
<organism evidence="2 3">
    <name type="scientific">Tanacetum coccineum</name>
    <dbReference type="NCBI Taxonomy" id="301880"/>
    <lineage>
        <taxon>Eukaryota</taxon>
        <taxon>Viridiplantae</taxon>
        <taxon>Streptophyta</taxon>
        <taxon>Embryophyta</taxon>
        <taxon>Tracheophyta</taxon>
        <taxon>Spermatophyta</taxon>
        <taxon>Magnoliopsida</taxon>
        <taxon>eudicotyledons</taxon>
        <taxon>Gunneridae</taxon>
        <taxon>Pentapetalae</taxon>
        <taxon>asterids</taxon>
        <taxon>campanulids</taxon>
        <taxon>Asterales</taxon>
        <taxon>Asteraceae</taxon>
        <taxon>Asteroideae</taxon>
        <taxon>Anthemideae</taxon>
        <taxon>Anthemidinae</taxon>
        <taxon>Tanacetum</taxon>
    </lineage>
</organism>
<keyword evidence="3" id="KW-1185">Reference proteome</keyword>
<dbReference type="SUPFAM" id="SSF52935">
    <property type="entry name" value="PK C-terminal domain-like"/>
    <property type="match status" value="1"/>
</dbReference>
<name>A0ABQ4WZQ3_9ASTR</name>
<keyword evidence="2" id="KW-0418">Kinase</keyword>
<reference evidence="2" key="2">
    <citation type="submission" date="2022-01" db="EMBL/GenBank/DDBJ databases">
        <authorList>
            <person name="Yamashiro T."/>
            <person name="Shiraishi A."/>
            <person name="Satake H."/>
            <person name="Nakayama K."/>
        </authorList>
    </citation>
    <scope>NUCLEOTIDE SEQUENCE</scope>
</reference>
<dbReference type="EMBL" id="BQNB010009077">
    <property type="protein sequence ID" value="GJS58421.1"/>
    <property type="molecule type" value="Genomic_DNA"/>
</dbReference>
<comment type="caution">
    <text evidence="2">The sequence shown here is derived from an EMBL/GenBank/DDBJ whole genome shotgun (WGS) entry which is preliminary data.</text>
</comment>
<dbReference type="GO" id="GO:0016301">
    <property type="term" value="F:kinase activity"/>
    <property type="evidence" value="ECO:0007669"/>
    <property type="project" value="UniProtKB-KW"/>
</dbReference>
<gene>
    <name evidence="2" type="ORF">Tco_0653205</name>
</gene>
<dbReference type="Pfam" id="PF02887">
    <property type="entry name" value="PK_C"/>
    <property type="match status" value="1"/>
</dbReference>
<keyword evidence="2" id="KW-0808">Transferase</keyword>
<accession>A0ABQ4WZQ3</accession>
<dbReference type="Proteomes" id="UP001151760">
    <property type="component" value="Unassembled WGS sequence"/>
</dbReference>
<evidence type="ECO:0000313" key="3">
    <source>
        <dbReference type="Proteomes" id="UP001151760"/>
    </source>
</evidence>
<protein>
    <submittedName>
        <fullName evidence="2">Pyruvate kinase</fullName>
    </submittedName>
</protein>
<dbReference type="Gene3D" id="3.40.1380.20">
    <property type="entry name" value="Pyruvate kinase, C-terminal domain"/>
    <property type="match status" value="1"/>
</dbReference>
<evidence type="ECO:0000259" key="1">
    <source>
        <dbReference type="Pfam" id="PF02887"/>
    </source>
</evidence>
<reference evidence="2" key="1">
    <citation type="journal article" date="2022" name="Int. J. Mol. Sci.">
        <title>Draft Genome of Tanacetum Coccineum: Genomic Comparison of Closely Related Tanacetum-Family Plants.</title>
        <authorList>
            <person name="Yamashiro T."/>
            <person name="Shiraishi A."/>
            <person name="Nakayama K."/>
            <person name="Satake H."/>
        </authorList>
    </citation>
    <scope>NUCLEOTIDE SEQUENCE</scope>
</reference>